<evidence type="ECO:0000313" key="2">
    <source>
        <dbReference type="Proteomes" id="UP001177023"/>
    </source>
</evidence>
<dbReference type="AlphaFoldDB" id="A0AA36D5W2"/>
<comment type="caution">
    <text evidence="1">The sequence shown here is derived from an EMBL/GenBank/DDBJ whole genome shotgun (WGS) entry which is preliminary data.</text>
</comment>
<evidence type="ECO:0000313" key="1">
    <source>
        <dbReference type="EMBL" id="CAJ0580298.1"/>
    </source>
</evidence>
<gene>
    <name evidence="1" type="ORF">MSPICULIGERA_LOCUS18496</name>
</gene>
<name>A0AA36D5W2_9BILA</name>
<organism evidence="1 2">
    <name type="scientific">Mesorhabditis spiculigera</name>
    <dbReference type="NCBI Taxonomy" id="96644"/>
    <lineage>
        <taxon>Eukaryota</taxon>
        <taxon>Metazoa</taxon>
        <taxon>Ecdysozoa</taxon>
        <taxon>Nematoda</taxon>
        <taxon>Chromadorea</taxon>
        <taxon>Rhabditida</taxon>
        <taxon>Rhabditina</taxon>
        <taxon>Rhabditomorpha</taxon>
        <taxon>Rhabditoidea</taxon>
        <taxon>Rhabditidae</taxon>
        <taxon>Mesorhabditinae</taxon>
        <taxon>Mesorhabditis</taxon>
    </lineage>
</organism>
<sequence length="75" mass="8377">MTLSDCILATNVSQEDSQATMKATGMYDVKESGTLADFLVIRNPEQQKTKKRKPAKLSQLDDDWVVVTDELPTCK</sequence>
<reference evidence="1" key="1">
    <citation type="submission" date="2023-06" db="EMBL/GenBank/DDBJ databases">
        <authorList>
            <person name="Delattre M."/>
        </authorList>
    </citation>
    <scope>NUCLEOTIDE SEQUENCE</scope>
    <source>
        <strain evidence="1">AF72</strain>
    </source>
</reference>
<feature type="non-terminal residue" evidence="1">
    <location>
        <position position="1"/>
    </location>
</feature>
<protein>
    <submittedName>
        <fullName evidence="1">Uncharacterized protein</fullName>
    </submittedName>
</protein>
<dbReference type="Proteomes" id="UP001177023">
    <property type="component" value="Unassembled WGS sequence"/>
</dbReference>
<keyword evidence="2" id="KW-1185">Reference proteome</keyword>
<accession>A0AA36D5W2</accession>
<proteinExistence type="predicted"/>
<dbReference type="EMBL" id="CATQJA010002659">
    <property type="protein sequence ID" value="CAJ0580298.1"/>
    <property type="molecule type" value="Genomic_DNA"/>
</dbReference>